<keyword evidence="6" id="KW-1185">Reference proteome</keyword>
<comment type="caution">
    <text evidence="5">The sequence shown here is derived from an EMBL/GenBank/DDBJ whole genome shotgun (WGS) entry which is preliminary data.</text>
</comment>
<evidence type="ECO:0000256" key="2">
    <source>
        <dbReference type="ARBA" id="ARBA00022598"/>
    </source>
</evidence>
<evidence type="ECO:0000313" key="6">
    <source>
        <dbReference type="Proteomes" id="UP000319825"/>
    </source>
</evidence>
<dbReference type="GO" id="GO:0016405">
    <property type="term" value="F:CoA-ligase activity"/>
    <property type="evidence" value="ECO:0007669"/>
    <property type="project" value="TreeGrafter"/>
</dbReference>
<keyword evidence="2" id="KW-0436">Ligase</keyword>
<dbReference type="PANTHER" id="PTHR24096:SF149">
    <property type="entry name" value="AMP-BINDING DOMAIN-CONTAINING PROTEIN-RELATED"/>
    <property type="match status" value="1"/>
</dbReference>
<evidence type="ECO:0000256" key="3">
    <source>
        <dbReference type="SAM" id="MobiDB-lite"/>
    </source>
</evidence>
<comment type="similarity">
    <text evidence="1">Belongs to the ATP-dependent AMP-binding enzyme family.</text>
</comment>
<accession>A0A562IH64</accession>
<feature type="compositionally biased region" description="Low complexity" evidence="3">
    <location>
        <begin position="59"/>
        <end position="69"/>
    </location>
</feature>
<feature type="region of interest" description="Disordered" evidence="3">
    <location>
        <begin position="59"/>
        <end position="85"/>
    </location>
</feature>
<organism evidence="5 6">
    <name type="scientific">Micromonospora olivasterospora</name>
    <dbReference type="NCBI Taxonomy" id="1880"/>
    <lineage>
        <taxon>Bacteria</taxon>
        <taxon>Bacillati</taxon>
        <taxon>Actinomycetota</taxon>
        <taxon>Actinomycetes</taxon>
        <taxon>Micromonosporales</taxon>
        <taxon>Micromonosporaceae</taxon>
        <taxon>Micromonospora</taxon>
    </lineage>
</organism>
<dbReference type="Proteomes" id="UP000319825">
    <property type="component" value="Unassembled WGS sequence"/>
</dbReference>
<evidence type="ECO:0000259" key="4">
    <source>
        <dbReference type="Pfam" id="PF00501"/>
    </source>
</evidence>
<dbReference type="PANTHER" id="PTHR24096">
    <property type="entry name" value="LONG-CHAIN-FATTY-ACID--COA LIGASE"/>
    <property type="match status" value="1"/>
</dbReference>
<evidence type="ECO:0000313" key="5">
    <source>
        <dbReference type="EMBL" id="TWH70065.1"/>
    </source>
</evidence>
<sequence length="430" mass="46063">MDRPGHLRREVDDFVRLSRPEAFVYDARAADGLGDQIAAGLPGVPVLCLGPGGAGPDLTAAADAAAGPPGDAPEPESFLQTSGTTGTPKLVHHRQSFYAQILALAADFRAAGFPLLRHLSHSPMWLASGQITTLLNLFTGGVLFLREQWDPAAFIATVDRERLTSTFVTPPTLYEVLDHPDLDGADFSHMFMFNVGAGPAAPARLRQAIARFGPCLRIVYGLSEAVVICAQPGLTEDPEHPERLRSCGRPYGDVSVEIRGEDGSVLPSGVDGEVWVRTKLSFVGYHGQPELTAQSALRMRGGNLTLGKTPGVLRFVWSWPGVDVAGLDPTTVTVSRDPDGRWFVTFAVDVSPAVPERLRAGLGERMRRLSARTRRLAERFGTLHVHLTDHPAVADPSLYSGDGRHGSARSDAIATAETLRRLGAHLAAAG</sequence>
<proteinExistence type="inferred from homology"/>
<dbReference type="PROSITE" id="PS00455">
    <property type="entry name" value="AMP_BINDING"/>
    <property type="match status" value="1"/>
</dbReference>
<dbReference type="InterPro" id="IPR020845">
    <property type="entry name" value="AMP-binding_CS"/>
</dbReference>
<dbReference type="InterPro" id="IPR000873">
    <property type="entry name" value="AMP-dep_synth/lig_dom"/>
</dbReference>
<gene>
    <name evidence="5" type="ORF">JD77_05084</name>
</gene>
<feature type="domain" description="AMP-dependent synthetase/ligase" evidence="4">
    <location>
        <begin position="73"/>
        <end position="285"/>
    </location>
</feature>
<evidence type="ECO:0000256" key="1">
    <source>
        <dbReference type="ARBA" id="ARBA00006432"/>
    </source>
</evidence>
<dbReference type="Pfam" id="PF00501">
    <property type="entry name" value="AMP-binding"/>
    <property type="match status" value="1"/>
</dbReference>
<reference evidence="5 6" key="1">
    <citation type="submission" date="2019-07" db="EMBL/GenBank/DDBJ databases">
        <title>R&amp;d 2014.</title>
        <authorList>
            <person name="Klenk H.-P."/>
        </authorList>
    </citation>
    <scope>NUCLEOTIDE SEQUENCE [LARGE SCALE GENOMIC DNA]</scope>
    <source>
        <strain evidence="5 6">DSM 43868</strain>
    </source>
</reference>
<dbReference type="InterPro" id="IPR042099">
    <property type="entry name" value="ANL_N_sf"/>
</dbReference>
<dbReference type="AlphaFoldDB" id="A0A562IH64"/>
<dbReference type="Gene3D" id="3.40.50.12780">
    <property type="entry name" value="N-terminal domain of ligase-like"/>
    <property type="match status" value="1"/>
</dbReference>
<protein>
    <submittedName>
        <fullName evidence="5">AMP-binding enzyme</fullName>
    </submittedName>
</protein>
<dbReference type="SUPFAM" id="SSF56801">
    <property type="entry name" value="Acetyl-CoA synthetase-like"/>
    <property type="match status" value="1"/>
</dbReference>
<name>A0A562IH64_MICOL</name>
<dbReference type="EMBL" id="VLKE01000001">
    <property type="protein sequence ID" value="TWH70065.1"/>
    <property type="molecule type" value="Genomic_DNA"/>
</dbReference>